<dbReference type="SUPFAM" id="SSF54197">
    <property type="entry name" value="HIT-like"/>
    <property type="match status" value="1"/>
</dbReference>
<feature type="transmembrane region" description="Helical" evidence="1">
    <location>
        <begin position="60"/>
        <end position="82"/>
    </location>
</feature>
<comment type="caution">
    <text evidence="2">The sequence shown here is derived from an EMBL/GenBank/DDBJ whole genome shotgun (WGS) entry which is preliminary data.</text>
</comment>
<gene>
    <name evidence="2" type="ORF">JMJ35_003882</name>
</gene>
<keyword evidence="1" id="KW-0812">Transmembrane</keyword>
<proteinExistence type="predicted"/>
<organism evidence="2 3">
    <name type="scientific">Cladonia borealis</name>
    <dbReference type="NCBI Taxonomy" id="184061"/>
    <lineage>
        <taxon>Eukaryota</taxon>
        <taxon>Fungi</taxon>
        <taxon>Dikarya</taxon>
        <taxon>Ascomycota</taxon>
        <taxon>Pezizomycotina</taxon>
        <taxon>Lecanoromycetes</taxon>
        <taxon>OSLEUM clade</taxon>
        <taxon>Lecanoromycetidae</taxon>
        <taxon>Lecanorales</taxon>
        <taxon>Lecanorineae</taxon>
        <taxon>Cladoniaceae</taxon>
        <taxon>Cladonia</taxon>
    </lineage>
</organism>
<reference evidence="2" key="1">
    <citation type="submission" date="2023-03" db="EMBL/GenBank/DDBJ databases">
        <title>Complete genome of Cladonia borealis.</title>
        <authorList>
            <person name="Park H."/>
        </authorList>
    </citation>
    <scope>NUCLEOTIDE SEQUENCE</scope>
    <source>
        <strain evidence="2">ANT050790</strain>
    </source>
</reference>
<accession>A0AA39R5G4</accession>
<evidence type="ECO:0000313" key="3">
    <source>
        <dbReference type="Proteomes" id="UP001166286"/>
    </source>
</evidence>
<evidence type="ECO:0000256" key="1">
    <source>
        <dbReference type="SAM" id="Phobius"/>
    </source>
</evidence>
<dbReference type="EMBL" id="JAFEKC020000006">
    <property type="protein sequence ID" value="KAK0514160.1"/>
    <property type="molecule type" value="Genomic_DNA"/>
</dbReference>
<feature type="transmembrane region" description="Helical" evidence="1">
    <location>
        <begin position="27"/>
        <end position="48"/>
    </location>
</feature>
<sequence>MSNCNTNASTQPLQHTLADFLNFLTPYPSAVDLSFLLLSCPILAWSLYPRSWGPPFEYRGNNMGLALIGFVVLVLCAISYALRVAMGEEDRTFQDRKDLYRKRRDAFRSDPQAMEELTQWKQKNNDLDYKKLASGLIPASMIGKDLGEKDPEKPDYGQKLEKFAKADTWFSEFEIHNKKSMILSESPDSYIIGNLHSYDSRQYPQWYDSKNQPGINTPEGQGFGHTLVISRKRIFNVVDPEATENDCERLKEMKRHFVNFWKFEQGTPKLIRRTQSAFDDQNKKLKDKALDAYNKLLPALQKDFVSLAEDFRSLTAEDFECAFHAHPDNSVGHLHMHVFPKKEYLRRFSTKSHDWKTIPLEAVLEVEREDKKKLAAEANGI</sequence>
<keyword evidence="3" id="KW-1185">Reference proteome</keyword>
<evidence type="ECO:0008006" key="4">
    <source>
        <dbReference type="Google" id="ProtNLM"/>
    </source>
</evidence>
<keyword evidence="1" id="KW-0472">Membrane</keyword>
<protein>
    <recommendedName>
        <fullName evidence="4">HIT domain-containing protein</fullName>
    </recommendedName>
</protein>
<dbReference type="Gene3D" id="3.30.428.10">
    <property type="entry name" value="HIT-like"/>
    <property type="match status" value="1"/>
</dbReference>
<keyword evidence="1" id="KW-1133">Transmembrane helix</keyword>
<dbReference type="AlphaFoldDB" id="A0AA39R5G4"/>
<name>A0AA39R5G4_9LECA</name>
<dbReference type="InterPro" id="IPR036265">
    <property type="entry name" value="HIT-like_sf"/>
</dbReference>
<evidence type="ECO:0000313" key="2">
    <source>
        <dbReference type="EMBL" id="KAK0514160.1"/>
    </source>
</evidence>
<dbReference type="Proteomes" id="UP001166286">
    <property type="component" value="Unassembled WGS sequence"/>
</dbReference>